<protein>
    <submittedName>
        <fullName evidence="2">Uncharacterized protein</fullName>
    </submittedName>
</protein>
<evidence type="ECO:0000313" key="2">
    <source>
        <dbReference type="EMBL" id="THF75860.1"/>
    </source>
</evidence>
<evidence type="ECO:0000313" key="3">
    <source>
        <dbReference type="Proteomes" id="UP000310636"/>
    </source>
</evidence>
<sequence length="117" mass="13253">MKNSINRGIYGRECWIYAKKRIKRPDSLQLQAGECEKPHIIPLGGNGRRFLAVTMTAIDPLNAQKMSIQSPTIAIDPLNAQKMSIQSPNHRHRPAECSKNEHSISRPSPPTRRMLKK</sequence>
<dbReference type="Proteomes" id="UP000310636">
    <property type="component" value="Unassembled WGS sequence"/>
</dbReference>
<feature type="compositionally biased region" description="Basic and acidic residues" evidence="1">
    <location>
        <begin position="94"/>
        <end position="104"/>
    </location>
</feature>
<accession>A0A4S4BM61</accession>
<reference evidence="2 3" key="1">
    <citation type="submission" date="2019-04" db="EMBL/GenBank/DDBJ databases">
        <title>Cohnella sp. nov. isolated from preserved vegetables.</title>
        <authorList>
            <person name="Lin S.-Y."/>
            <person name="Hung M.-H."/>
            <person name="Young C.-C."/>
        </authorList>
    </citation>
    <scope>NUCLEOTIDE SEQUENCE [LARGE SCALE GENOMIC DNA]</scope>
    <source>
        <strain evidence="2 3">CC-MHH1044</strain>
    </source>
</reference>
<feature type="region of interest" description="Disordered" evidence="1">
    <location>
        <begin position="82"/>
        <end position="117"/>
    </location>
</feature>
<dbReference type="AlphaFoldDB" id="A0A4S4BM61"/>
<proteinExistence type="predicted"/>
<dbReference type="EMBL" id="SSOB01000028">
    <property type="protein sequence ID" value="THF75860.1"/>
    <property type="molecule type" value="Genomic_DNA"/>
</dbReference>
<gene>
    <name evidence="2" type="ORF">E6C55_20360</name>
</gene>
<organism evidence="2 3">
    <name type="scientific">Cohnella fermenti</name>
    <dbReference type="NCBI Taxonomy" id="2565925"/>
    <lineage>
        <taxon>Bacteria</taxon>
        <taxon>Bacillati</taxon>
        <taxon>Bacillota</taxon>
        <taxon>Bacilli</taxon>
        <taxon>Bacillales</taxon>
        <taxon>Paenibacillaceae</taxon>
        <taxon>Cohnella</taxon>
    </lineage>
</organism>
<keyword evidence="3" id="KW-1185">Reference proteome</keyword>
<comment type="caution">
    <text evidence="2">The sequence shown here is derived from an EMBL/GenBank/DDBJ whole genome shotgun (WGS) entry which is preliminary data.</text>
</comment>
<dbReference type="RefSeq" id="WP_136371664.1">
    <property type="nucleotide sequence ID" value="NZ_SSOB01000028.1"/>
</dbReference>
<evidence type="ECO:0000256" key="1">
    <source>
        <dbReference type="SAM" id="MobiDB-lite"/>
    </source>
</evidence>
<name>A0A4S4BM61_9BACL</name>